<dbReference type="EMBL" id="NAJO01000046">
    <property type="protein sequence ID" value="OQN98378.1"/>
    <property type="molecule type" value="Genomic_DNA"/>
</dbReference>
<reference evidence="3" key="1">
    <citation type="submission" date="2017-03" db="EMBL/GenBank/DDBJ databases">
        <title>Genomes of endolithic fungi from Antarctica.</title>
        <authorList>
            <person name="Coleine C."/>
            <person name="Masonjones S."/>
            <person name="Stajich J.E."/>
        </authorList>
    </citation>
    <scope>NUCLEOTIDE SEQUENCE [LARGE SCALE GENOMIC DNA]</scope>
    <source>
        <strain evidence="3">CCFEE 5527</strain>
    </source>
</reference>
<dbReference type="Proteomes" id="UP000192596">
    <property type="component" value="Unassembled WGS sequence"/>
</dbReference>
<evidence type="ECO:0000256" key="1">
    <source>
        <dbReference type="SAM" id="MobiDB-lite"/>
    </source>
</evidence>
<evidence type="ECO:0000313" key="2">
    <source>
        <dbReference type="EMBL" id="OQN98378.1"/>
    </source>
</evidence>
<organism evidence="2 3">
    <name type="scientific">Cryoendolithus antarcticus</name>
    <dbReference type="NCBI Taxonomy" id="1507870"/>
    <lineage>
        <taxon>Eukaryota</taxon>
        <taxon>Fungi</taxon>
        <taxon>Dikarya</taxon>
        <taxon>Ascomycota</taxon>
        <taxon>Pezizomycotina</taxon>
        <taxon>Dothideomycetes</taxon>
        <taxon>Dothideomycetidae</taxon>
        <taxon>Cladosporiales</taxon>
        <taxon>Cladosporiaceae</taxon>
        <taxon>Cryoendolithus</taxon>
    </lineage>
</organism>
<gene>
    <name evidence="2" type="ORF">B0A48_15646</name>
</gene>
<sequence>MVPNDSQIASMSPEIRVEVETTAGNRRRQPPTQTLHYRKDVQLGGNGTDYTFYERQWTEDDGPDTTCYVAVLGLCGGCWAARVVAAVQGLLGVGEYSDCAWA</sequence>
<feature type="compositionally biased region" description="Polar residues" evidence="1">
    <location>
        <begin position="1"/>
        <end position="10"/>
    </location>
</feature>
<proteinExistence type="predicted"/>
<accession>A0A1V8SGV0</accession>
<feature type="region of interest" description="Disordered" evidence="1">
    <location>
        <begin position="1"/>
        <end position="35"/>
    </location>
</feature>
<keyword evidence="3" id="KW-1185">Reference proteome</keyword>
<evidence type="ECO:0000313" key="3">
    <source>
        <dbReference type="Proteomes" id="UP000192596"/>
    </source>
</evidence>
<dbReference type="AlphaFoldDB" id="A0A1V8SGV0"/>
<dbReference type="InParanoid" id="A0A1V8SGV0"/>
<protein>
    <submittedName>
        <fullName evidence="2">Uncharacterized protein</fullName>
    </submittedName>
</protein>
<name>A0A1V8SGV0_9PEZI</name>
<comment type="caution">
    <text evidence="2">The sequence shown here is derived from an EMBL/GenBank/DDBJ whole genome shotgun (WGS) entry which is preliminary data.</text>
</comment>